<keyword evidence="12 14" id="KW-0411">Iron-sulfur</keyword>
<gene>
    <name evidence="14 16" type="primary">rlmN</name>
    <name evidence="16" type="ORF">Rcae01_06224</name>
</gene>
<keyword evidence="5 14" id="KW-0698">rRNA processing</keyword>
<feature type="binding site" evidence="14">
    <location>
        <position position="152"/>
    </location>
    <ligand>
        <name>[4Fe-4S] cluster</name>
        <dbReference type="ChEBI" id="CHEBI:49883"/>
        <note>4Fe-4S-S-AdoMet</note>
    </ligand>
</feature>
<comment type="catalytic activity">
    <reaction evidence="14">
        <text>adenosine(37) in tRNA + 2 reduced [2Fe-2S]-[ferredoxin] + 2 S-adenosyl-L-methionine = 2-methyladenosine(37) in tRNA + 5'-deoxyadenosine + L-methionine + 2 oxidized [2Fe-2S]-[ferredoxin] + S-adenosyl-L-homocysteine</text>
        <dbReference type="Rhea" id="RHEA:43332"/>
        <dbReference type="Rhea" id="RHEA-COMP:10000"/>
        <dbReference type="Rhea" id="RHEA-COMP:10001"/>
        <dbReference type="Rhea" id="RHEA-COMP:10162"/>
        <dbReference type="Rhea" id="RHEA-COMP:10485"/>
        <dbReference type="ChEBI" id="CHEBI:17319"/>
        <dbReference type="ChEBI" id="CHEBI:33737"/>
        <dbReference type="ChEBI" id="CHEBI:33738"/>
        <dbReference type="ChEBI" id="CHEBI:57844"/>
        <dbReference type="ChEBI" id="CHEBI:57856"/>
        <dbReference type="ChEBI" id="CHEBI:59789"/>
        <dbReference type="ChEBI" id="CHEBI:74411"/>
        <dbReference type="ChEBI" id="CHEBI:74497"/>
        <dbReference type="EC" id="2.1.1.192"/>
    </reaction>
</comment>
<dbReference type="HAMAP" id="MF_01849">
    <property type="entry name" value="RNA_methyltr_RlmN"/>
    <property type="match status" value="1"/>
</dbReference>
<keyword evidence="6 14" id="KW-0489">Methyltransferase</keyword>
<evidence type="ECO:0000313" key="17">
    <source>
        <dbReference type="Proteomes" id="UP001416858"/>
    </source>
</evidence>
<dbReference type="GO" id="GO:0032259">
    <property type="term" value="P:methylation"/>
    <property type="evidence" value="ECO:0007669"/>
    <property type="project" value="UniProtKB-KW"/>
</dbReference>
<dbReference type="GO" id="GO:0008168">
    <property type="term" value="F:methyltransferase activity"/>
    <property type="evidence" value="ECO:0007669"/>
    <property type="project" value="UniProtKB-KW"/>
</dbReference>
<comment type="caution">
    <text evidence="14">Lacks conserved residue(s) required for the propagation of feature annotation.</text>
</comment>
<keyword evidence="7 14" id="KW-0808">Transferase</keyword>
<comment type="cofactor">
    <cofactor evidence="14">
        <name>[4Fe-4S] cluster</name>
        <dbReference type="ChEBI" id="CHEBI:49883"/>
    </cofactor>
    <text evidence="14">Binds 1 [4Fe-4S] cluster. The cluster is coordinated with 3 cysteines and an exchangeable S-adenosyl-L-methionine.</text>
</comment>
<feature type="binding site" evidence="14">
    <location>
        <position position="159"/>
    </location>
    <ligand>
        <name>[4Fe-4S] cluster</name>
        <dbReference type="ChEBI" id="CHEBI:49883"/>
        <note>4Fe-4S-S-AdoMet</note>
    </ligand>
</feature>
<evidence type="ECO:0000256" key="13">
    <source>
        <dbReference type="ARBA" id="ARBA00023157"/>
    </source>
</evidence>
<dbReference type="PANTHER" id="PTHR30544">
    <property type="entry name" value="23S RRNA METHYLTRANSFERASE"/>
    <property type="match status" value="1"/>
</dbReference>
<feature type="binding site" evidence="14">
    <location>
        <position position="156"/>
    </location>
    <ligand>
        <name>[4Fe-4S] cluster</name>
        <dbReference type="ChEBI" id="CHEBI:49883"/>
        <note>4Fe-4S-S-AdoMet</note>
    </ligand>
</feature>
<dbReference type="SFLD" id="SFLDG01062">
    <property type="entry name" value="methyltransferase_(Class_A)"/>
    <property type="match status" value="1"/>
</dbReference>
<evidence type="ECO:0000256" key="6">
    <source>
        <dbReference type="ARBA" id="ARBA00022603"/>
    </source>
</evidence>
<dbReference type="Gene3D" id="1.10.150.530">
    <property type="match status" value="1"/>
</dbReference>
<dbReference type="Gene3D" id="3.20.20.70">
    <property type="entry name" value="Aldolase class I"/>
    <property type="match status" value="1"/>
</dbReference>
<keyword evidence="3 14" id="KW-0004">4Fe-4S</keyword>
<evidence type="ECO:0000256" key="9">
    <source>
        <dbReference type="ARBA" id="ARBA00022694"/>
    </source>
</evidence>
<dbReference type="PANTHER" id="PTHR30544:SF5">
    <property type="entry name" value="RADICAL SAM CORE DOMAIN-CONTAINING PROTEIN"/>
    <property type="match status" value="1"/>
</dbReference>
<keyword evidence="11 14" id="KW-0408">Iron</keyword>
<dbReference type="Pfam" id="PF21016">
    <property type="entry name" value="RlmN_N"/>
    <property type="match status" value="1"/>
</dbReference>
<evidence type="ECO:0000313" key="16">
    <source>
        <dbReference type="EMBL" id="GAA5510714.1"/>
    </source>
</evidence>
<dbReference type="CDD" id="cd01335">
    <property type="entry name" value="Radical_SAM"/>
    <property type="match status" value="1"/>
</dbReference>
<dbReference type="SFLD" id="SFLDS00029">
    <property type="entry name" value="Radical_SAM"/>
    <property type="match status" value="1"/>
</dbReference>
<dbReference type="Proteomes" id="UP001416858">
    <property type="component" value="Unassembled WGS sequence"/>
</dbReference>
<evidence type="ECO:0000256" key="2">
    <source>
        <dbReference type="ARBA" id="ARBA00007544"/>
    </source>
</evidence>
<dbReference type="SUPFAM" id="SSF102114">
    <property type="entry name" value="Radical SAM enzymes"/>
    <property type="match status" value="1"/>
</dbReference>
<feature type="binding site" evidence="14">
    <location>
        <position position="332"/>
    </location>
    <ligand>
        <name>S-adenosyl-L-methionine</name>
        <dbReference type="ChEBI" id="CHEBI:59789"/>
    </ligand>
</feature>
<protein>
    <recommendedName>
        <fullName evidence="14">Probable dual-specificity RNA methyltransferase RlmN</fullName>
        <ecNumber evidence="14">2.1.1.192</ecNumber>
    </recommendedName>
    <alternativeName>
        <fullName evidence="14">23S rRNA (adenine(2503)-C(2))-methyltransferase</fullName>
    </alternativeName>
    <alternativeName>
        <fullName evidence="14">23S rRNA m2A2503 methyltransferase</fullName>
    </alternativeName>
    <alternativeName>
        <fullName evidence="14">Ribosomal RNA large subunit methyltransferase N</fullName>
    </alternativeName>
    <alternativeName>
        <fullName evidence="14">tRNA (adenine(37)-C(2))-methyltransferase</fullName>
    </alternativeName>
    <alternativeName>
        <fullName evidence="14">tRNA m2A37 methyltransferase</fullName>
    </alternativeName>
</protein>
<organism evidence="16 17">
    <name type="scientific">Novipirellula caenicola</name>
    <dbReference type="NCBI Taxonomy" id="1536901"/>
    <lineage>
        <taxon>Bacteria</taxon>
        <taxon>Pseudomonadati</taxon>
        <taxon>Planctomycetota</taxon>
        <taxon>Planctomycetia</taxon>
        <taxon>Pirellulales</taxon>
        <taxon>Pirellulaceae</taxon>
        <taxon>Novipirellula</taxon>
    </lineage>
</organism>
<keyword evidence="10 14" id="KW-0479">Metal-binding</keyword>
<evidence type="ECO:0000256" key="5">
    <source>
        <dbReference type="ARBA" id="ARBA00022552"/>
    </source>
</evidence>
<feature type="active site" description="S-methylcysteine intermediate" evidence="14">
    <location>
        <position position="375"/>
    </location>
</feature>
<evidence type="ECO:0000256" key="7">
    <source>
        <dbReference type="ARBA" id="ARBA00022679"/>
    </source>
</evidence>
<comment type="caution">
    <text evidence="16">The sequence shown here is derived from an EMBL/GenBank/DDBJ whole genome shotgun (WGS) entry which is preliminary data.</text>
</comment>
<comment type="miscellaneous">
    <text evidence="14">Reaction proceeds by a ping-pong mechanism involving intermediate methylation of a conserved cysteine residue.</text>
</comment>
<evidence type="ECO:0000256" key="8">
    <source>
        <dbReference type="ARBA" id="ARBA00022691"/>
    </source>
</evidence>
<keyword evidence="4 14" id="KW-0963">Cytoplasm</keyword>
<keyword evidence="9 14" id="KW-0819">tRNA processing</keyword>
<feature type="binding site" evidence="14">
    <location>
        <position position="233"/>
    </location>
    <ligand>
        <name>S-adenosyl-L-methionine</name>
        <dbReference type="ChEBI" id="CHEBI:59789"/>
    </ligand>
</feature>
<evidence type="ECO:0000256" key="14">
    <source>
        <dbReference type="HAMAP-Rule" id="MF_01849"/>
    </source>
</evidence>
<evidence type="ECO:0000256" key="4">
    <source>
        <dbReference type="ARBA" id="ARBA00022490"/>
    </source>
</evidence>
<sequence length="385" mass="42712">MRSDYGCSSFTHCWYPPLDLPVIPSAAIPGAAAQNSGDDVDQRIHLLDLDVDQLRSWLVEQGQQGFRAKQIWNWIYQRRAATFAEMTDLPKKLREQLEQHFVIFRASEVDAVCSSDGTDKLLVRLFDGGEVECVLLRDGIRRSICVSSQVGCAMGCVFCASGLDGVDRNLTRGEILEQMLRLQSRLHPDERLSHIVMMGMGEPLANLDRVLPALDEARSPEGLGISPRRITISTVGLPPAIDRLSKHGVPYNLAVSLHAPNNELRTQLVPVNKRIGIKAVLDAADRYFEANGRRLTFEYVLLGGLNDSDDCAHQLLGILRRRNVMLNVIPYNPVAGLPYVTPSSKAIADFKDILVSGGVNVMFRQRKGSEIDAACGQLRRNRQSV</sequence>
<dbReference type="Pfam" id="PF04055">
    <property type="entry name" value="Radical_SAM"/>
    <property type="match status" value="1"/>
</dbReference>
<dbReference type="EMBL" id="BAABRO010000027">
    <property type="protein sequence ID" value="GAA5510714.1"/>
    <property type="molecule type" value="Genomic_DNA"/>
</dbReference>
<comment type="catalytic activity">
    <reaction evidence="14">
        <text>adenosine(2503) in 23S rRNA + 2 reduced [2Fe-2S]-[ferredoxin] + 2 S-adenosyl-L-methionine = 2-methyladenosine(2503) in 23S rRNA + 5'-deoxyadenosine + L-methionine + 2 oxidized [2Fe-2S]-[ferredoxin] + S-adenosyl-L-homocysteine</text>
        <dbReference type="Rhea" id="RHEA:42916"/>
        <dbReference type="Rhea" id="RHEA-COMP:10000"/>
        <dbReference type="Rhea" id="RHEA-COMP:10001"/>
        <dbReference type="Rhea" id="RHEA-COMP:10152"/>
        <dbReference type="Rhea" id="RHEA-COMP:10282"/>
        <dbReference type="ChEBI" id="CHEBI:17319"/>
        <dbReference type="ChEBI" id="CHEBI:33737"/>
        <dbReference type="ChEBI" id="CHEBI:33738"/>
        <dbReference type="ChEBI" id="CHEBI:57844"/>
        <dbReference type="ChEBI" id="CHEBI:57856"/>
        <dbReference type="ChEBI" id="CHEBI:59789"/>
        <dbReference type="ChEBI" id="CHEBI:74411"/>
        <dbReference type="ChEBI" id="CHEBI:74497"/>
        <dbReference type="EC" id="2.1.1.192"/>
    </reaction>
</comment>
<dbReference type="PROSITE" id="PS51918">
    <property type="entry name" value="RADICAL_SAM"/>
    <property type="match status" value="1"/>
</dbReference>
<comment type="function">
    <text evidence="14">Specifically methylates position 2 of adenine 2503 in 23S rRNA and position 2 of adenine 37 in tRNAs.</text>
</comment>
<evidence type="ECO:0000256" key="10">
    <source>
        <dbReference type="ARBA" id="ARBA00022723"/>
    </source>
</evidence>
<dbReference type="InterPro" id="IPR004383">
    <property type="entry name" value="rRNA_lsu_MTrfase_RlmN/Cfr"/>
</dbReference>
<evidence type="ECO:0000256" key="1">
    <source>
        <dbReference type="ARBA" id="ARBA00004496"/>
    </source>
</evidence>
<feature type="active site" description="Proton acceptor" evidence="14">
    <location>
        <position position="132"/>
    </location>
</feature>
<dbReference type="InterPro" id="IPR013785">
    <property type="entry name" value="Aldolase_TIM"/>
</dbReference>
<evidence type="ECO:0000256" key="11">
    <source>
        <dbReference type="ARBA" id="ARBA00023004"/>
    </source>
</evidence>
<name>A0ABP9W012_9BACT</name>
<evidence type="ECO:0000259" key="15">
    <source>
        <dbReference type="PROSITE" id="PS51918"/>
    </source>
</evidence>
<dbReference type="InterPro" id="IPR058240">
    <property type="entry name" value="rSAM_sf"/>
</dbReference>
<evidence type="ECO:0000256" key="3">
    <source>
        <dbReference type="ARBA" id="ARBA00022485"/>
    </source>
</evidence>
<comment type="subcellular location">
    <subcellularLocation>
        <location evidence="1 14">Cytoplasm</location>
    </subcellularLocation>
</comment>
<dbReference type="InterPro" id="IPR048641">
    <property type="entry name" value="RlmN_N"/>
</dbReference>
<evidence type="ECO:0000256" key="12">
    <source>
        <dbReference type="ARBA" id="ARBA00023014"/>
    </source>
</evidence>
<feature type="binding site" evidence="14">
    <location>
        <begin position="201"/>
        <end position="202"/>
    </location>
    <ligand>
        <name>S-adenosyl-L-methionine</name>
        <dbReference type="ChEBI" id="CHEBI:59789"/>
    </ligand>
</feature>
<feature type="binding site" evidence="14">
    <location>
        <begin position="256"/>
        <end position="258"/>
    </location>
    <ligand>
        <name>S-adenosyl-L-methionine</name>
        <dbReference type="ChEBI" id="CHEBI:59789"/>
    </ligand>
</feature>
<dbReference type="NCBIfam" id="TIGR00048">
    <property type="entry name" value="rRNA_mod_RlmN"/>
    <property type="match status" value="1"/>
</dbReference>
<dbReference type="InterPro" id="IPR027492">
    <property type="entry name" value="RNA_MTrfase_RlmN"/>
</dbReference>
<proteinExistence type="inferred from homology"/>
<dbReference type="EC" id="2.1.1.192" evidence="14"/>
<dbReference type="InterPro" id="IPR007197">
    <property type="entry name" value="rSAM"/>
</dbReference>
<keyword evidence="13 14" id="KW-1015">Disulfide bond</keyword>
<feature type="domain" description="Radical SAM core" evidence="15">
    <location>
        <begin position="138"/>
        <end position="370"/>
    </location>
</feature>
<dbReference type="InterPro" id="IPR040072">
    <property type="entry name" value="Methyltransferase_A"/>
</dbReference>
<dbReference type="SFLD" id="SFLDF00275">
    <property type="entry name" value="adenosine_C2_methyltransferase"/>
    <property type="match status" value="1"/>
</dbReference>
<comment type="similarity">
    <text evidence="2 14">Belongs to the radical SAM superfamily. RlmN family.</text>
</comment>
<reference evidence="16 17" key="1">
    <citation type="submission" date="2024-02" db="EMBL/GenBank/DDBJ databases">
        <title>Rhodopirellula caenicola NBRC 110016.</title>
        <authorList>
            <person name="Ichikawa N."/>
            <person name="Katano-Makiyama Y."/>
            <person name="Hidaka K."/>
        </authorList>
    </citation>
    <scope>NUCLEOTIDE SEQUENCE [LARGE SCALE GENOMIC DNA]</scope>
    <source>
        <strain evidence="16 17">NBRC 110016</strain>
    </source>
</reference>
<accession>A0ABP9W012</accession>
<keyword evidence="8 14" id="KW-0949">S-adenosyl-L-methionine</keyword>
<dbReference type="PIRSF" id="PIRSF006004">
    <property type="entry name" value="CHP00048"/>
    <property type="match status" value="1"/>
</dbReference>
<keyword evidence="17" id="KW-1185">Reference proteome</keyword>